<sequence>MLTKKGHAATVVAHNMDSTPPRPKTSASLSFLVSPSYYDLIIRQPPTPSASTFPDPSSTVRPQSSTNSPKRLSMFRSRSRSNTNASSASSSQSPDLPMASLDSSSSRRSSQDGRTLSSFFLPADKDGLGKSLMSRGSRMLKRQGSKSSLTSYSAFEPEDEMSREKYRRGRNKRIVKEKERVEGLGIFHRIHKPRHNDMHEFLKRTISEPFDFQHVTHTNQSQLPPVEYTHPHDLAAELSIIRASQRPGAELKGIRAESIFDRNVSSEDITGTNLSTLAPDSQSLYTRSPPRSPTRIERRKLPNEQGAKRASRSVENFSRPVSRASKLTSTPSITPPPRISSKYACSKPIDPTSQTIDALLGVEPTSATFGDSRSPLKENAMALSQLLQFESPEPPEDVIHAVTCDDHSPAIPRTSSFDHISGLANIPEENELAWRNSHISMSPIVKTSQFLHPVKSDLDYRPDNIHSPIIPALEEKCKEPNPQSDRLRERNISVKVQHILEDSWEDDIDYCYEHAAESNSNFDWQRVSVENLEEGLASLAIGQDGSMNANYGSLRTFKSSEEIPYSGPASTIQGNTCFALPNNACADQNISDSFFPNGQKSRKYKPDPFQDFGPSFDDRLSPLQMYGGMMPNIQESDEEVVYAQLDDQLVSAGRSCSPLSKCNSQESMILARAASSARKHRSSTSTNSVPDLIHSPSISREAIGRDNASPMADQGKHFVPRSPVATAQSHGTYFPRDAYATSPSPSEAQTADKQFVSFHDRAKSESTIDSVGSGMSTKSQSSVPGRKRSSTLTRGAANRKTRTSYSLFPTAPSSSPTTPPTPNANSK</sequence>
<reference evidence="1" key="1">
    <citation type="journal article" date="2022" name="bioRxiv">
        <title>Population genetic analysis of Ophidiomyces ophidiicola, the causative agent of snake fungal disease, indicates recent introductions to the USA.</title>
        <authorList>
            <person name="Ladner J.T."/>
            <person name="Palmer J.M."/>
            <person name="Ettinger C.L."/>
            <person name="Stajich J.E."/>
            <person name="Farrell T.M."/>
            <person name="Glorioso B.M."/>
            <person name="Lawson B."/>
            <person name="Price S.J."/>
            <person name="Stengle A.G."/>
            <person name="Grear D.A."/>
            <person name="Lorch J.M."/>
        </authorList>
    </citation>
    <scope>NUCLEOTIDE SEQUENCE</scope>
    <source>
        <strain evidence="1">NWHC 24266-5</strain>
    </source>
</reference>
<gene>
    <name evidence="1" type="ORF">LOY88_003819</name>
</gene>
<comment type="caution">
    <text evidence="1">The sequence shown here is derived from an EMBL/GenBank/DDBJ whole genome shotgun (WGS) entry which is preliminary data.</text>
</comment>
<organism evidence="1">
    <name type="scientific">Ophidiomyces ophidiicola</name>
    <dbReference type="NCBI Taxonomy" id="1387563"/>
    <lineage>
        <taxon>Eukaryota</taxon>
        <taxon>Fungi</taxon>
        <taxon>Dikarya</taxon>
        <taxon>Ascomycota</taxon>
        <taxon>Pezizomycotina</taxon>
        <taxon>Eurotiomycetes</taxon>
        <taxon>Eurotiomycetidae</taxon>
        <taxon>Onygenales</taxon>
        <taxon>Onygenaceae</taxon>
        <taxon>Ophidiomyces</taxon>
    </lineage>
</organism>
<evidence type="ECO:0000313" key="1">
    <source>
        <dbReference type="EMBL" id="KAI2386055.1"/>
    </source>
</evidence>
<name>A0ACB8UVE9_9EURO</name>
<protein>
    <submittedName>
        <fullName evidence="1">Uncharacterized protein</fullName>
    </submittedName>
</protein>
<dbReference type="EMBL" id="JALBCA010000052">
    <property type="protein sequence ID" value="KAI2386055.1"/>
    <property type="molecule type" value="Genomic_DNA"/>
</dbReference>
<proteinExistence type="predicted"/>
<accession>A0ACB8UVE9</accession>